<sequence>MQEPEGTRELGRLGEPPIGRRYDLADRRLFLHRSGHGGPAAVFLPGAGAVGLDYLNVHDRVADFTTSVLYDRAGTGWSDPVGLPRTATEVATELHALLRIAEVPAPYVLVAHALGGAYARRFAQLFPDEVAGLVALESFFEDWDDYMPETLHLDKSPTATPGRIQTALLRVLSKPFYKKMFAAWPAEIRTPLVAGHVSPEWMVNGAKERSNLLALRTELHSGGPLPDLPLIALGALAPDPAQRVGFSKNATTELTAGKHRLYTAMTESVTHGEYRELPTAKHSTIQLDAPAEIVRAVRDVIDHAAR</sequence>
<dbReference type="Pfam" id="PF12697">
    <property type="entry name" value="Abhydrolase_6"/>
    <property type="match status" value="1"/>
</dbReference>
<proteinExistence type="predicted"/>
<dbReference type="InterPro" id="IPR000073">
    <property type="entry name" value="AB_hydrolase_1"/>
</dbReference>
<dbReference type="SUPFAM" id="SSF53474">
    <property type="entry name" value="alpha/beta-Hydrolases"/>
    <property type="match status" value="1"/>
</dbReference>
<keyword evidence="3" id="KW-1185">Reference proteome</keyword>
<dbReference type="Proteomes" id="UP001519325">
    <property type="component" value="Unassembled WGS sequence"/>
</dbReference>
<accession>A0ABS4Q6D2</accession>
<evidence type="ECO:0000313" key="2">
    <source>
        <dbReference type="EMBL" id="MBP2187249.1"/>
    </source>
</evidence>
<evidence type="ECO:0000259" key="1">
    <source>
        <dbReference type="Pfam" id="PF12697"/>
    </source>
</evidence>
<name>A0ABS4Q6D2_9NOCA</name>
<feature type="domain" description="AB hydrolase-1" evidence="1">
    <location>
        <begin position="42"/>
        <end position="296"/>
    </location>
</feature>
<dbReference type="PANTHER" id="PTHR43798:SF33">
    <property type="entry name" value="HYDROLASE, PUTATIVE (AFU_ORTHOLOGUE AFUA_2G14860)-RELATED"/>
    <property type="match status" value="1"/>
</dbReference>
<dbReference type="PANTHER" id="PTHR43798">
    <property type="entry name" value="MONOACYLGLYCEROL LIPASE"/>
    <property type="match status" value="1"/>
</dbReference>
<dbReference type="InterPro" id="IPR050266">
    <property type="entry name" value="AB_hydrolase_sf"/>
</dbReference>
<dbReference type="RefSeq" id="WP_209883722.1">
    <property type="nucleotide sequence ID" value="NZ_JAGGMR010000001.1"/>
</dbReference>
<protein>
    <submittedName>
        <fullName evidence="2">Pimeloyl-ACP methyl ester carboxylesterase</fullName>
    </submittedName>
</protein>
<dbReference type="Gene3D" id="3.40.50.1820">
    <property type="entry name" value="alpha/beta hydrolase"/>
    <property type="match status" value="1"/>
</dbReference>
<dbReference type="InterPro" id="IPR029058">
    <property type="entry name" value="AB_hydrolase_fold"/>
</dbReference>
<reference evidence="2 3" key="1">
    <citation type="submission" date="2021-03" db="EMBL/GenBank/DDBJ databases">
        <title>Sequencing the genomes of 1000 actinobacteria strains.</title>
        <authorList>
            <person name="Klenk H.-P."/>
        </authorList>
    </citation>
    <scope>NUCLEOTIDE SEQUENCE [LARGE SCALE GENOMIC DNA]</scope>
    <source>
        <strain evidence="2 3">DSM 45516</strain>
    </source>
</reference>
<dbReference type="EMBL" id="JAGGMR010000001">
    <property type="protein sequence ID" value="MBP2187249.1"/>
    <property type="molecule type" value="Genomic_DNA"/>
</dbReference>
<gene>
    <name evidence="2" type="ORF">BJ987_000150</name>
</gene>
<organism evidence="2 3">
    <name type="scientific">Nocardia goodfellowii</name>
    <dbReference type="NCBI Taxonomy" id="882446"/>
    <lineage>
        <taxon>Bacteria</taxon>
        <taxon>Bacillati</taxon>
        <taxon>Actinomycetota</taxon>
        <taxon>Actinomycetes</taxon>
        <taxon>Mycobacteriales</taxon>
        <taxon>Nocardiaceae</taxon>
        <taxon>Nocardia</taxon>
    </lineage>
</organism>
<evidence type="ECO:0000313" key="3">
    <source>
        <dbReference type="Proteomes" id="UP001519325"/>
    </source>
</evidence>
<comment type="caution">
    <text evidence="2">The sequence shown here is derived from an EMBL/GenBank/DDBJ whole genome shotgun (WGS) entry which is preliminary data.</text>
</comment>